<sequence>MGNDYNRVFVTNIKYEKLICKKDSFLKVSFHGNQSVQMLAFYQYKKIPLLWYL</sequence>
<accession>A0ABU1LCS2</accession>
<dbReference type="EMBL" id="JAVDQS010000003">
    <property type="protein sequence ID" value="MDR6404523.1"/>
    <property type="molecule type" value="Genomic_DNA"/>
</dbReference>
<gene>
    <name evidence="1" type="ORF">J2781_001443</name>
</gene>
<evidence type="ECO:0000313" key="2">
    <source>
        <dbReference type="Proteomes" id="UP001184853"/>
    </source>
</evidence>
<dbReference type="Proteomes" id="UP001184853">
    <property type="component" value="Unassembled WGS sequence"/>
</dbReference>
<reference evidence="1 2" key="1">
    <citation type="submission" date="2023-07" db="EMBL/GenBank/DDBJ databases">
        <title>Sorghum-associated microbial communities from plants grown in Nebraska, USA.</title>
        <authorList>
            <person name="Schachtman D."/>
        </authorList>
    </citation>
    <scope>NUCLEOTIDE SEQUENCE [LARGE SCALE GENOMIC DNA]</scope>
    <source>
        <strain evidence="1 2">DS1709</strain>
    </source>
</reference>
<evidence type="ECO:0000313" key="1">
    <source>
        <dbReference type="EMBL" id="MDR6404523.1"/>
    </source>
</evidence>
<proteinExistence type="predicted"/>
<keyword evidence="2" id="KW-1185">Reference proteome</keyword>
<name>A0ABU1LCS2_9FLAO</name>
<organism evidence="1 2">
    <name type="scientific">Chryseobacterium geocarposphaerae</name>
    <dbReference type="NCBI Taxonomy" id="1416776"/>
    <lineage>
        <taxon>Bacteria</taxon>
        <taxon>Pseudomonadati</taxon>
        <taxon>Bacteroidota</taxon>
        <taxon>Flavobacteriia</taxon>
        <taxon>Flavobacteriales</taxon>
        <taxon>Weeksellaceae</taxon>
        <taxon>Chryseobacterium group</taxon>
        <taxon>Chryseobacterium</taxon>
    </lineage>
</organism>
<protein>
    <submittedName>
        <fullName evidence="1">Uncharacterized protein</fullName>
    </submittedName>
</protein>
<comment type="caution">
    <text evidence="1">The sequence shown here is derived from an EMBL/GenBank/DDBJ whole genome shotgun (WGS) entry which is preliminary data.</text>
</comment>